<organism evidence="1 2">
    <name type="scientific">Algoriphagus boseongensis</name>
    <dbReference type="NCBI Taxonomy" id="1442587"/>
    <lineage>
        <taxon>Bacteria</taxon>
        <taxon>Pseudomonadati</taxon>
        <taxon>Bacteroidota</taxon>
        <taxon>Cytophagia</taxon>
        <taxon>Cytophagales</taxon>
        <taxon>Cyclobacteriaceae</taxon>
        <taxon>Algoriphagus</taxon>
    </lineage>
</organism>
<dbReference type="PROSITE" id="PS51257">
    <property type="entry name" value="PROKAR_LIPOPROTEIN"/>
    <property type="match status" value="1"/>
</dbReference>
<evidence type="ECO:0008006" key="3">
    <source>
        <dbReference type="Google" id="ProtNLM"/>
    </source>
</evidence>
<dbReference type="RefSeq" id="WP_133556437.1">
    <property type="nucleotide sequence ID" value="NZ_SNYF01000007.1"/>
</dbReference>
<dbReference type="OrthoDB" id="838897at2"/>
<accession>A0A4R6T6B7</accession>
<keyword evidence="2" id="KW-1185">Reference proteome</keyword>
<evidence type="ECO:0000313" key="2">
    <source>
        <dbReference type="Proteomes" id="UP000294535"/>
    </source>
</evidence>
<sequence length="265" mass="30086">MKYSFLAIFLFWFLASCSEDISDEIQTELVQEADQFFLLSEIVGESNYLGNLTYGDFFRTLPESLPGCPEMQIDTQLRKITLDYSKTDSCPQANLASRTGKIILDFSQSNSSPGLWFLEYVEYAYQKTHIKGKREFTRLSTSQNAETFNNLKITTDKNLSFDISGGYTYFISRFGFRPFGISYVGRHEGINPAGRNFTQSITEAKEKYINCYSDGYILATVGKENWKVSRGSNDIGYQVSFSSGSDCNTKVRVILPDGRTYDIKP</sequence>
<gene>
    <name evidence="1" type="ORF">DFQ04_2586</name>
</gene>
<comment type="caution">
    <text evidence="1">The sequence shown here is derived from an EMBL/GenBank/DDBJ whole genome shotgun (WGS) entry which is preliminary data.</text>
</comment>
<dbReference type="Proteomes" id="UP000294535">
    <property type="component" value="Unassembled WGS sequence"/>
</dbReference>
<proteinExistence type="predicted"/>
<name>A0A4R6T6B7_9BACT</name>
<reference evidence="1 2" key="1">
    <citation type="submission" date="2019-03" db="EMBL/GenBank/DDBJ databases">
        <title>Genomic Encyclopedia of Type Strains, Phase III (KMG-III): the genomes of soil and plant-associated and newly described type strains.</title>
        <authorList>
            <person name="Whitman W."/>
        </authorList>
    </citation>
    <scope>NUCLEOTIDE SEQUENCE [LARGE SCALE GENOMIC DNA]</scope>
    <source>
        <strain evidence="1 2">CECT 8446</strain>
    </source>
</reference>
<dbReference type="AlphaFoldDB" id="A0A4R6T6B7"/>
<protein>
    <recommendedName>
        <fullName evidence="3">Lipoprotein</fullName>
    </recommendedName>
</protein>
<evidence type="ECO:0000313" key="1">
    <source>
        <dbReference type="EMBL" id="TDQ16468.1"/>
    </source>
</evidence>
<dbReference type="EMBL" id="SNYF01000007">
    <property type="protein sequence ID" value="TDQ16468.1"/>
    <property type="molecule type" value="Genomic_DNA"/>
</dbReference>